<dbReference type="NCBIfam" id="TIGR01975">
    <property type="entry name" value="isoAsp_dipep"/>
    <property type="match status" value="1"/>
</dbReference>
<keyword evidence="1" id="KW-0645">Protease</keyword>
<comment type="caution">
    <text evidence="6">The sequence shown here is derived from an EMBL/GenBank/DDBJ whole genome shotgun (WGS) entry which is preliminary data.</text>
</comment>
<dbReference type="Pfam" id="PF01979">
    <property type="entry name" value="Amidohydro_1"/>
    <property type="match status" value="1"/>
</dbReference>
<keyword evidence="1" id="KW-0378">Hydrolase</keyword>
<feature type="binding site" evidence="4">
    <location>
        <position position="63"/>
    </location>
    <ligand>
        <name>Zn(2+)</name>
        <dbReference type="ChEBI" id="CHEBI:29105"/>
        <label>1</label>
        <note>catalytic</note>
    </ligand>
</feature>
<dbReference type="GO" id="GO:0005737">
    <property type="term" value="C:cytoplasm"/>
    <property type="evidence" value="ECO:0007669"/>
    <property type="project" value="UniProtKB-SubCell"/>
</dbReference>
<feature type="active site" description="Proton acceptor" evidence="2">
    <location>
        <position position="281"/>
    </location>
</feature>
<gene>
    <name evidence="6" type="ORF">CSA56_01480</name>
</gene>
<dbReference type="GO" id="GO:0006508">
    <property type="term" value="P:proteolysis"/>
    <property type="evidence" value="ECO:0007669"/>
    <property type="project" value="UniProtKB-KW"/>
</dbReference>
<dbReference type="EMBL" id="PDSK01000025">
    <property type="protein sequence ID" value="PIE36112.1"/>
    <property type="molecule type" value="Genomic_DNA"/>
</dbReference>
<feature type="binding site" evidence="3">
    <location>
        <position position="162"/>
    </location>
    <ligand>
        <name>substrate</name>
    </ligand>
</feature>
<comment type="similarity">
    <text evidence="1">Belongs to the peptidase M38 family.</text>
</comment>
<evidence type="ECO:0000313" key="6">
    <source>
        <dbReference type="EMBL" id="PIE36112.1"/>
    </source>
</evidence>
<feature type="binding site" evidence="3">
    <location>
        <position position="226"/>
    </location>
    <ligand>
        <name>substrate</name>
    </ligand>
</feature>
<evidence type="ECO:0000313" key="7">
    <source>
        <dbReference type="Proteomes" id="UP000230821"/>
    </source>
</evidence>
<dbReference type="Gene3D" id="3.20.20.140">
    <property type="entry name" value="Metal-dependent hydrolases"/>
    <property type="match status" value="1"/>
</dbReference>
<dbReference type="InterPro" id="IPR010229">
    <property type="entry name" value="Pept_M38_dipep"/>
</dbReference>
<reference evidence="6 7" key="1">
    <citation type="submission" date="2017-10" db="EMBL/GenBank/DDBJ databases">
        <title>Novel microbial diversity and functional potential in the marine mammal oral microbiome.</title>
        <authorList>
            <person name="Dudek N.K."/>
            <person name="Sun C.L."/>
            <person name="Burstein D."/>
            <person name="Kantor R.S."/>
            <person name="Aliaga Goltsman D.S."/>
            <person name="Bik E.M."/>
            <person name="Thomas B.C."/>
            <person name="Banfield J.F."/>
            <person name="Relman D.A."/>
        </authorList>
    </citation>
    <scope>NUCLEOTIDE SEQUENCE [LARGE SCALE GENOMIC DNA]</scope>
    <source>
        <strain evidence="6">DOLJORAL78_47_16</strain>
    </source>
</reference>
<feature type="binding site" evidence="3">
    <location>
        <position position="129"/>
    </location>
    <ligand>
        <name>substrate</name>
    </ligand>
</feature>
<dbReference type="InterPro" id="IPR011059">
    <property type="entry name" value="Metal-dep_hydrolase_composite"/>
</dbReference>
<name>A0A2G6KM36_9BACT</name>
<dbReference type="PANTHER" id="PTHR11647:SF1">
    <property type="entry name" value="COLLAPSIN RESPONSE MEDIATOR PROTEIN"/>
    <property type="match status" value="1"/>
</dbReference>
<proteinExistence type="inferred from homology"/>
<accession>A0A2G6KM36</accession>
<organism evidence="6 7">
    <name type="scientific">candidate division KSB3 bacterium</name>
    <dbReference type="NCBI Taxonomy" id="2044937"/>
    <lineage>
        <taxon>Bacteria</taxon>
        <taxon>candidate division KSB3</taxon>
    </lineage>
</organism>
<dbReference type="EC" id="3.4.19.-" evidence="1"/>
<keyword evidence="1 4" id="KW-0479">Metal-binding</keyword>
<feature type="binding site" evidence="3">
    <location>
        <position position="98"/>
    </location>
    <ligand>
        <name>substrate</name>
    </ligand>
</feature>
<keyword evidence="1" id="KW-0482">Metalloprotease</keyword>
<dbReference type="SUPFAM" id="SSF51556">
    <property type="entry name" value="Metallo-dependent hydrolases"/>
    <property type="match status" value="1"/>
</dbReference>
<dbReference type="GO" id="GO:0008798">
    <property type="term" value="F:beta-aspartyl-peptidase activity"/>
    <property type="evidence" value="ECO:0007669"/>
    <property type="project" value="InterPro"/>
</dbReference>
<comment type="function">
    <text evidence="1">Catalyzes the hydrolytic cleavage of a subset of L-isoaspartyl (L-beta-aspartyl) dipeptides. Used to degrade proteins damaged by L-isoaspartyl residues formation.</text>
</comment>
<dbReference type="PIRSF" id="PIRSF001238">
    <property type="entry name" value="IadA"/>
    <property type="match status" value="1"/>
</dbReference>
<feature type="binding site" evidence="4">
    <location>
        <position position="223"/>
    </location>
    <ligand>
        <name>Zn(2+)</name>
        <dbReference type="ChEBI" id="CHEBI:29105"/>
        <label>2</label>
        <note>catalytic</note>
    </ligand>
</feature>
<comment type="cofactor">
    <cofactor evidence="1 4">
        <name>Zn(2+)</name>
        <dbReference type="ChEBI" id="CHEBI:29105"/>
    </cofactor>
    <text evidence="1 4">Binds 2 Zn(2+) ions per subunit.</text>
</comment>
<comment type="PTM">
    <text evidence="1">Carboxylation allows a single lysine to coordinate two zinc ions.</text>
</comment>
<feature type="domain" description="Amidohydrolase-related" evidence="5">
    <location>
        <begin position="53"/>
        <end position="370"/>
    </location>
</feature>
<feature type="binding site" evidence="3">
    <location>
        <position position="285"/>
    </location>
    <ligand>
        <name>substrate</name>
    </ligand>
</feature>
<protein>
    <recommendedName>
        <fullName evidence="1">Isoaspartyl dipeptidase</fullName>
        <ecNumber evidence="1">3.4.19.-</ecNumber>
    </recommendedName>
</protein>
<dbReference type="AlphaFoldDB" id="A0A2G6KM36"/>
<dbReference type="InterPro" id="IPR006680">
    <property type="entry name" value="Amidohydro-rel"/>
</dbReference>
<dbReference type="GO" id="GO:0008237">
    <property type="term" value="F:metallopeptidase activity"/>
    <property type="evidence" value="ECO:0007669"/>
    <property type="project" value="UniProtKB-KW"/>
</dbReference>
<comment type="subcellular location">
    <subcellularLocation>
        <location evidence="1">Cytoplasm</location>
    </subcellularLocation>
</comment>
<dbReference type="InterPro" id="IPR032466">
    <property type="entry name" value="Metal_Hydrolase"/>
</dbReference>
<dbReference type="GO" id="GO:0046872">
    <property type="term" value="F:metal ion binding"/>
    <property type="evidence" value="ECO:0007669"/>
    <property type="project" value="UniProtKB-KW"/>
</dbReference>
<dbReference type="SUPFAM" id="SSF51338">
    <property type="entry name" value="Composite domain of metallo-dependent hydrolases"/>
    <property type="match status" value="1"/>
</dbReference>
<dbReference type="Proteomes" id="UP000230821">
    <property type="component" value="Unassembled WGS sequence"/>
</dbReference>
<feature type="binding site" evidence="4">
    <location>
        <position position="281"/>
    </location>
    <ligand>
        <name>Zn(2+)</name>
        <dbReference type="ChEBI" id="CHEBI:29105"/>
        <label>1</label>
        <note>catalytic</note>
    </ligand>
</feature>
<evidence type="ECO:0000256" key="2">
    <source>
        <dbReference type="PIRSR" id="PIRSR001238-1"/>
    </source>
</evidence>
<feature type="binding site" evidence="4">
    <location>
        <position position="61"/>
    </location>
    <ligand>
        <name>Zn(2+)</name>
        <dbReference type="ChEBI" id="CHEBI:29105"/>
        <label>1</label>
        <note>catalytic</note>
    </ligand>
</feature>
<keyword evidence="1 4" id="KW-0862">Zinc</keyword>
<dbReference type="Gene3D" id="2.30.40.10">
    <property type="entry name" value="Urease, subunit C, domain 1"/>
    <property type="match status" value="1"/>
</dbReference>
<dbReference type="GO" id="GO:0016810">
    <property type="term" value="F:hydrolase activity, acting on carbon-nitrogen (but not peptide) bonds"/>
    <property type="evidence" value="ECO:0007669"/>
    <property type="project" value="InterPro"/>
</dbReference>
<dbReference type="PANTHER" id="PTHR11647">
    <property type="entry name" value="HYDRANTOINASE/DIHYDROPYRIMIDINASE FAMILY MEMBER"/>
    <property type="match status" value="1"/>
</dbReference>
<evidence type="ECO:0000256" key="4">
    <source>
        <dbReference type="PIRSR" id="PIRSR001238-3"/>
    </source>
</evidence>
<dbReference type="InterPro" id="IPR050378">
    <property type="entry name" value="Metallo-dep_Hydrolases_sf"/>
</dbReference>
<evidence type="ECO:0000256" key="3">
    <source>
        <dbReference type="PIRSR" id="PIRSR001238-2"/>
    </source>
</evidence>
<evidence type="ECO:0000259" key="5">
    <source>
        <dbReference type="Pfam" id="PF01979"/>
    </source>
</evidence>
<sequence>MFTLIKDGTIYTPKLIGKKDILLVGSTIAHIADTINLPEDFGGQIISADGKNVAPGFVDLHVHLAGGGGETPKARTPEIQLSSIINAGVTTVIGCLGTDNVTRTPENLLAKAVQLDLEGISTYIYTGSYQVPLTTITGSARKDIALIPKIIGVGELAISDHRSSQPTYEELCRIAAEARVGGMIGGKAGIVHLHVGNGKAGLDTIIRIAQDTEIPIDQFLPTHVNRNERLFTQAIEFAKLGGNIDITAESSESTSRKPVSEAISLALESGVGLEQMTISSDSNGSMPTFNEQGRLVGMAVGDIRNLYKQWIKLVHAGFSLENALTFITSNPAKRTGIFATKGSLEIGKDADLLIFDENLSLDSVIAKGRLMAQHGEVLVKGTFES</sequence>
<feature type="binding site" evidence="4">
    <location>
        <position position="194"/>
    </location>
    <ligand>
        <name>Zn(2+)</name>
        <dbReference type="ChEBI" id="CHEBI:29105"/>
        <label>2</label>
        <note>catalytic</note>
    </ligand>
</feature>
<feature type="binding site" evidence="3">
    <location>
        <begin position="68"/>
        <end position="70"/>
    </location>
    <ligand>
        <name>substrate</name>
    </ligand>
</feature>
<evidence type="ECO:0000256" key="1">
    <source>
        <dbReference type="PIRNR" id="PIRNR001238"/>
    </source>
</evidence>